<protein>
    <recommendedName>
        <fullName evidence="4">DUF3619 family protein</fullName>
    </recommendedName>
</protein>
<feature type="transmembrane region" description="Helical" evidence="1">
    <location>
        <begin position="53"/>
        <end position="74"/>
    </location>
</feature>
<evidence type="ECO:0000313" key="3">
    <source>
        <dbReference type="Proteomes" id="UP000589896"/>
    </source>
</evidence>
<evidence type="ECO:0008006" key="4">
    <source>
        <dbReference type="Google" id="ProtNLM"/>
    </source>
</evidence>
<evidence type="ECO:0000256" key="1">
    <source>
        <dbReference type="SAM" id="Phobius"/>
    </source>
</evidence>
<accession>A0A7Z0QPW9</accession>
<keyword evidence="3" id="KW-1185">Reference proteome</keyword>
<comment type="caution">
    <text evidence="2">The sequence shown here is derived from an EMBL/GenBank/DDBJ whole genome shotgun (WGS) entry which is preliminary data.</text>
</comment>
<evidence type="ECO:0000313" key="2">
    <source>
        <dbReference type="EMBL" id="NYZ61667.1"/>
    </source>
</evidence>
<keyword evidence="1" id="KW-0472">Membrane</keyword>
<dbReference type="AlphaFoldDB" id="A0A7Z0QPW9"/>
<gene>
    <name evidence="2" type="ORF">H0E82_02640</name>
</gene>
<dbReference type="Proteomes" id="UP000589896">
    <property type="component" value="Unassembled WGS sequence"/>
</dbReference>
<keyword evidence="1" id="KW-1133">Transmembrane helix</keyword>
<name>A0A7Z0QPW9_9GAMM</name>
<keyword evidence="1" id="KW-0812">Transmembrane</keyword>
<reference evidence="2 3" key="1">
    <citation type="submission" date="2020-07" db="EMBL/GenBank/DDBJ databases">
        <title>isolation of Luteimonas sp. SJ-16.</title>
        <authorList>
            <person name="Huang X.-X."/>
            <person name="Xu L."/>
            <person name="Sun J.-Q."/>
        </authorList>
    </citation>
    <scope>NUCLEOTIDE SEQUENCE [LARGE SCALE GENOMIC DNA]</scope>
    <source>
        <strain evidence="2 3">SJ-16</strain>
    </source>
</reference>
<dbReference type="EMBL" id="JACCJZ010000005">
    <property type="protein sequence ID" value="NYZ61667.1"/>
    <property type="molecule type" value="Genomic_DNA"/>
</dbReference>
<organism evidence="2 3">
    <name type="scientific">Luteimonas deserti</name>
    <dbReference type="NCBI Taxonomy" id="2752306"/>
    <lineage>
        <taxon>Bacteria</taxon>
        <taxon>Pseudomonadati</taxon>
        <taxon>Pseudomonadota</taxon>
        <taxon>Gammaproteobacteria</taxon>
        <taxon>Lysobacterales</taxon>
        <taxon>Lysobacteraceae</taxon>
        <taxon>Luteimonas</taxon>
    </lineage>
</organism>
<proteinExistence type="predicted"/>
<sequence>MTAPHDRSQASGDDVIRALYTQAQDHVSSATIARLHRARHAALSMAPRPRRSWGVPAAAGFAALLVLAAGMQLMQAPPRVAPDPAPLAAGPAPAAVDEAALDALATYDESPDFYLWLAANEATLLAVE</sequence>